<dbReference type="EMBL" id="OZ075127">
    <property type="protein sequence ID" value="CAL4948189.1"/>
    <property type="molecule type" value="Genomic_DNA"/>
</dbReference>
<dbReference type="Proteomes" id="UP001497457">
    <property type="component" value="Chromosome 17b"/>
</dbReference>
<evidence type="ECO:0000256" key="5">
    <source>
        <dbReference type="SAM" id="MobiDB-lite"/>
    </source>
</evidence>
<dbReference type="PANTHER" id="PTHR31719">
    <property type="entry name" value="NAC TRANSCRIPTION FACTOR 56"/>
    <property type="match status" value="1"/>
</dbReference>
<feature type="compositionally biased region" description="Acidic residues" evidence="5">
    <location>
        <begin position="217"/>
        <end position="230"/>
    </location>
</feature>
<evidence type="ECO:0000256" key="2">
    <source>
        <dbReference type="ARBA" id="ARBA00023125"/>
    </source>
</evidence>
<evidence type="ECO:0000313" key="8">
    <source>
        <dbReference type="Proteomes" id="UP001497457"/>
    </source>
</evidence>
<feature type="region of interest" description="Disordered" evidence="5">
    <location>
        <begin position="1"/>
        <end position="23"/>
    </location>
</feature>
<keyword evidence="3" id="KW-0804">Transcription</keyword>
<dbReference type="InterPro" id="IPR003441">
    <property type="entry name" value="NAC-dom"/>
</dbReference>
<name>A0ABC8YQM1_9POAL</name>
<reference evidence="8" key="1">
    <citation type="submission" date="2024-06" db="EMBL/GenBank/DDBJ databases">
        <authorList>
            <person name="Ryan C."/>
        </authorList>
    </citation>
    <scope>NUCLEOTIDE SEQUENCE [LARGE SCALE GENOMIC DNA]</scope>
</reference>
<dbReference type="AlphaFoldDB" id="A0ABC8YQM1"/>
<dbReference type="GO" id="GO:0003677">
    <property type="term" value="F:DNA binding"/>
    <property type="evidence" value="ECO:0007669"/>
    <property type="project" value="UniProtKB-KW"/>
</dbReference>
<dbReference type="SUPFAM" id="SSF101941">
    <property type="entry name" value="NAC domain"/>
    <property type="match status" value="1"/>
</dbReference>
<evidence type="ECO:0000256" key="3">
    <source>
        <dbReference type="ARBA" id="ARBA00023163"/>
    </source>
</evidence>
<keyword evidence="1" id="KW-0805">Transcription regulation</keyword>
<dbReference type="Gene3D" id="2.170.150.80">
    <property type="entry name" value="NAC domain"/>
    <property type="match status" value="1"/>
</dbReference>
<reference evidence="7 8" key="2">
    <citation type="submission" date="2024-10" db="EMBL/GenBank/DDBJ databases">
        <authorList>
            <person name="Ryan C."/>
        </authorList>
    </citation>
    <scope>NUCLEOTIDE SEQUENCE [LARGE SCALE GENOMIC DNA]</scope>
</reference>
<protein>
    <recommendedName>
        <fullName evidence="6">NAC domain-containing protein</fullName>
    </recommendedName>
</protein>
<proteinExistence type="predicted"/>
<accession>A0ABC8YQM1</accession>
<keyword evidence="4" id="KW-0539">Nucleus</keyword>
<organism evidence="7 8">
    <name type="scientific">Urochloa decumbens</name>
    <dbReference type="NCBI Taxonomy" id="240449"/>
    <lineage>
        <taxon>Eukaryota</taxon>
        <taxon>Viridiplantae</taxon>
        <taxon>Streptophyta</taxon>
        <taxon>Embryophyta</taxon>
        <taxon>Tracheophyta</taxon>
        <taxon>Spermatophyta</taxon>
        <taxon>Magnoliopsida</taxon>
        <taxon>Liliopsida</taxon>
        <taxon>Poales</taxon>
        <taxon>Poaceae</taxon>
        <taxon>PACMAD clade</taxon>
        <taxon>Panicoideae</taxon>
        <taxon>Panicodae</taxon>
        <taxon>Paniceae</taxon>
        <taxon>Melinidinae</taxon>
        <taxon>Urochloa</taxon>
    </lineage>
</organism>
<evidence type="ECO:0000256" key="1">
    <source>
        <dbReference type="ARBA" id="ARBA00023015"/>
    </source>
</evidence>
<gene>
    <name evidence="7" type="ORF">URODEC1_LOCUS37239</name>
</gene>
<feature type="domain" description="NAC" evidence="6">
    <location>
        <begin position="17"/>
        <end position="172"/>
    </location>
</feature>
<evidence type="ECO:0000256" key="4">
    <source>
        <dbReference type="ARBA" id="ARBA00023242"/>
    </source>
</evidence>
<feature type="compositionally biased region" description="Low complexity" evidence="5">
    <location>
        <begin position="191"/>
        <end position="201"/>
    </location>
</feature>
<keyword evidence="8" id="KW-1185">Reference proteome</keyword>
<feature type="region of interest" description="Disordered" evidence="5">
    <location>
        <begin position="178"/>
        <end position="256"/>
    </location>
</feature>
<dbReference type="Pfam" id="PF02365">
    <property type="entry name" value="NAM"/>
    <property type="match status" value="1"/>
</dbReference>
<evidence type="ECO:0000259" key="6">
    <source>
        <dbReference type="PROSITE" id="PS51005"/>
    </source>
</evidence>
<sequence>MVVSTRRQTAGPGPRQPVPDLEAHPSEEELIASFLRPCAAAVASGAAPPPCAPFVHDADVYSADPAELTAAFAPAVAGGNGDEAWYFLSAVRAKTRDGQRKARTVDSGEGCWHSEAGAKPVVDDAGRCLGHRQSFSFVTKVDGRRVRSGWLMVELGLDGDDAGVVLCKIYFSPRARVGGGGAAGGRKRKAAAAGDRNNPARQQRRRTRPTAEAGASLDDDGEDDDEEEEESTHGGGMIAEESSAAGGQGKEEEEELWTDDSFFSWWMRNRMQLMEEYGIVDRSDEEILEATGFDKVVKALESNVRSRYPELPTEEQLRGYY</sequence>
<dbReference type="InterPro" id="IPR036093">
    <property type="entry name" value="NAC_dom_sf"/>
</dbReference>
<dbReference type="PANTHER" id="PTHR31719:SF243">
    <property type="entry name" value="NAC DOMAIN-CONTAINING PROTEIN"/>
    <property type="match status" value="1"/>
</dbReference>
<keyword evidence="2" id="KW-0238">DNA-binding</keyword>
<evidence type="ECO:0000313" key="7">
    <source>
        <dbReference type="EMBL" id="CAL4948189.1"/>
    </source>
</evidence>
<dbReference type="PROSITE" id="PS51005">
    <property type="entry name" value="NAC"/>
    <property type="match status" value="1"/>
</dbReference>